<organism evidence="2 3">
    <name type="scientific">Leptolyngbya foveolarum</name>
    <dbReference type="NCBI Taxonomy" id="47253"/>
    <lineage>
        <taxon>Bacteria</taxon>
        <taxon>Bacillati</taxon>
        <taxon>Cyanobacteriota</taxon>
        <taxon>Cyanophyceae</taxon>
        <taxon>Leptolyngbyales</taxon>
        <taxon>Leptolyngbyaceae</taxon>
        <taxon>Leptolyngbya group</taxon>
        <taxon>Leptolyngbya</taxon>
    </lineage>
</organism>
<dbReference type="EMBL" id="QBMC01000073">
    <property type="protein sequence ID" value="PZO17027.1"/>
    <property type="molecule type" value="Genomic_DNA"/>
</dbReference>
<protein>
    <recommendedName>
        <fullName evidence="1">Polymerase beta nucleotidyltransferase domain-containing protein</fullName>
    </recommendedName>
</protein>
<dbReference type="Gene3D" id="3.30.460.10">
    <property type="entry name" value="Beta Polymerase, domain 2"/>
    <property type="match status" value="1"/>
</dbReference>
<name>A0A2W4UCI9_9CYAN</name>
<dbReference type="InterPro" id="IPR043519">
    <property type="entry name" value="NT_sf"/>
</dbReference>
<reference evidence="3" key="1">
    <citation type="submission" date="2018-04" db="EMBL/GenBank/DDBJ databases">
        <authorList>
            <person name="Cornet L."/>
        </authorList>
    </citation>
    <scope>NUCLEOTIDE SEQUENCE [LARGE SCALE GENOMIC DNA]</scope>
</reference>
<dbReference type="AlphaFoldDB" id="A0A2W4UCI9"/>
<gene>
    <name evidence="2" type="ORF">DCF25_11785</name>
</gene>
<evidence type="ECO:0000259" key="1">
    <source>
        <dbReference type="Pfam" id="PF18765"/>
    </source>
</evidence>
<dbReference type="Proteomes" id="UP000249354">
    <property type="component" value="Unassembled WGS sequence"/>
</dbReference>
<dbReference type="CDD" id="cd05403">
    <property type="entry name" value="NT_KNTase_like"/>
    <property type="match status" value="1"/>
</dbReference>
<dbReference type="Pfam" id="PF18765">
    <property type="entry name" value="Polbeta"/>
    <property type="match status" value="1"/>
</dbReference>
<dbReference type="InterPro" id="IPR041633">
    <property type="entry name" value="Polbeta"/>
</dbReference>
<comment type="caution">
    <text evidence="2">The sequence shown here is derived from an EMBL/GenBank/DDBJ whole genome shotgun (WGS) entry which is preliminary data.</text>
</comment>
<proteinExistence type="predicted"/>
<dbReference type="SUPFAM" id="SSF81301">
    <property type="entry name" value="Nucleotidyltransferase"/>
    <property type="match status" value="1"/>
</dbReference>
<evidence type="ECO:0000313" key="2">
    <source>
        <dbReference type="EMBL" id="PZO17027.1"/>
    </source>
</evidence>
<feature type="domain" description="Polymerase beta nucleotidyltransferase" evidence="1">
    <location>
        <begin position="21"/>
        <end position="109"/>
    </location>
</feature>
<sequence length="118" mass="13217">MKTKHNEPSVRFGLKEYVIQEVVAVLKKHLEVESAILYGSRAMGNFRPGSDIDLTLTGKALTHQVVARIENEIDDLLLPYLFDISILSHIDNPNVVHHINRVGVAFYKQEIAPAQSPS</sequence>
<reference evidence="2 3" key="2">
    <citation type="submission" date="2018-06" db="EMBL/GenBank/DDBJ databases">
        <title>Metagenomic assembly of (sub)arctic Cyanobacteria and their associated microbiome from non-axenic cultures.</title>
        <authorList>
            <person name="Baurain D."/>
        </authorList>
    </citation>
    <scope>NUCLEOTIDE SEQUENCE [LARGE SCALE GENOMIC DNA]</scope>
    <source>
        <strain evidence="2">ULC129bin1</strain>
    </source>
</reference>
<accession>A0A2W4UCI9</accession>
<evidence type="ECO:0000313" key="3">
    <source>
        <dbReference type="Proteomes" id="UP000249354"/>
    </source>
</evidence>